<evidence type="ECO:0000256" key="3">
    <source>
        <dbReference type="SAM" id="Phobius"/>
    </source>
</evidence>
<dbReference type="InterPro" id="IPR045175">
    <property type="entry name" value="M28_fam"/>
</dbReference>
<dbReference type="PANTHER" id="PTHR12147">
    <property type="entry name" value="METALLOPEPTIDASE M28 FAMILY MEMBER"/>
    <property type="match status" value="1"/>
</dbReference>
<dbReference type="EMBL" id="CAJOAZ010003275">
    <property type="protein sequence ID" value="CAF3997006.1"/>
    <property type="molecule type" value="Genomic_DNA"/>
</dbReference>
<dbReference type="PANTHER" id="PTHR12147:SF26">
    <property type="entry name" value="PEPTIDASE M28 DOMAIN-CONTAINING PROTEIN"/>
    <property type="match status" value="1"/>
</dbReference>
<dbReference type="SUPFAM" id="SSF53187">
    <property type="entry name" value="Zn-dependent exopeptidases"/>
    <property type="match status" value="1"/>
</dbReference>
<feature type="domain" description="Peptidase M28" evidence="5">
    <location>
        <begin position="299"/>
        <end position="539"/>
    </location>
</feature>
<dbReference type="InterPro" id="IPR046450">
    <property type="entry name" value="PA_dom_sf"/>
</dbReference>
<organism evidence="6 8">
    <name type="scientific">Adineta steineri</name>
    <dbReference type="NCBI Taxonomy" id="433720"/>
    <lineage>
        <taxon>Eukaryota</taxon>
        <taxon>Metazoa</taxon>
        <taxon>Spiralia</taxon>
        <taxon>Gnathifera</taxon>
        <taxon>Rotifera</taxon>
        <taxon>Eurotatoria</taxon>
        <taxon>Bdelloidea</taxon>
        <taxon>Adinetida</taxon>
        <taxon>Adinetidae</taxon>
        <taxon>Adineta</taxon>
    </lineage>
</organism>
<feature type="domain" description="PA" evidence="4">
    <location>
        <begin position="185"/>
        <end position="270"/>
    </location>
</feature>
<protein>
    <recommendedName>
        <fullName evidence="9">Peptide hydrolase</fullName>
    </recommendedName>
</protein>
<reference evidence="6" key="1">
    <citation type="submission" date="2021-02" db="EMBL/GenBank/DDBJ databases">
        <authorList>
            <person name="Nowell W R."/>
        </authorList>
    </citation>
    <scope>NUCLEOTIDE SEQUENCE</scope>
</reference>
<dbReference type="Pfam" id="PF02225">
    <property type="entry name" value="PA"/>
    <property type="match status" value="1"/>
</dbReference>
<dbReference type="Proteomes" id="UP000663844">
    <property type="component" value="Unassembled WGS sequence"/>
</dbReference>
<evidence type="ECO:0000256" key="2">
    <source>
        <dbReference type="ARBA" id="ARBA00005634"/>
    </source>
</evidence>
<evidence type="ECO:0008006" key="9">
    <source>
        <dbReference type="Google" id="ProtNLM"/>
    </source>
</evidence>
<dbReference type="EMBL" id="CAJNOG010000043">
    <property type="protein sequence ID" value="CAF0828916.1"/>
    <property type="molecule type" value="Genomic_DNA"/>
</dbReference>
<evidence type="ECO:0000313" key="6">
    <source>
        <dbReference type="EMBL" id="CAF0828916.1"/>
    </source>
</evidence>
<dbReference type="Pfam" id="PF04389">
    <property type="entry name" value="Peptidase_M28"/>
    <property type="match status" value="1"/>
</dbReference>
<accession>A0A813UVI6</accession>
<evidence type="ECO:0000259" key="4">
    <source>
        <dbReference type="Pfam" id="PF02225"/>
    </source>
</evidence>
<keyword evidence="3" id="KW-1133">Transmembrane helix</keyword>
<dbReference type="InterPro" id="IPR007484">
    <property type="entry name" value="Peptidase_M28"/>
</dbReference>
<dbReference type="AlphaFoldDB" id="A0A813UVI6"/>
<proteinExistence type="inferred from homology"/>
<dbReference type="GO" id="GO:0008235">
    <property type="term" value="F:metalloexopeptidase activity"/>
    <property type="evidence" value="ECO:0007669"/>
    <property type="project" value="InterPro"/>
</dbReference>
<dbReference type="SUPFAM" id="SSF52025">
    <property type="entry name" value="PA domain"/>
    <property type="match status" value="1"/>
</dbReference>
<dbReference type="Gene3D" id="3.50.30.30">
    <property type="match status" value="1"/>
</dbReference>
<sequence>MTIENKNQFQSSIVSNSTIKSKTFFIFTGLLILFSIITIILTAIILGIIVKNLNSINTTNSSSSSYNNNNNNNNNNGSISFVNEIKSDDLMKHLNELQKIADKSNGTRAIGTQGFNDTIDYITNQLKQNTNFVIQHEYFNLRNSILKGIPKFQSEINNIIDDYIYLTDFTHIIYSPSANFDSFIQLVVIPNLGCQDIDWINVSNTNSIALVKRGDCGFAEKAQFAEKYRVKGFLIYNDGIAPDRFQAYQNVRGTMNGTIPGYFLSYSLGMKFINAASNINTNISIIMNSDVYDAQGIANICADTPTGDKTKTIIVGSHSDGVLDGSGINDNGSGTIGNLVLALTLARLLKESSSNYIPYEYRVRFCWWGAEELGLIGSIYHVEQASLSHATIESGRLQDYLSYFNYDMIGFSNYNFGILDSIDGIYVPSGTPEHAIIGTDKIANLFQQWFNQQKLPWTQSGVGGGSDFVPFLTAGIAVGGVNTGANGIKSANERDEITVALGAGNGGLANVAYDSCYHQQCDRIQNINPFAYEISVKAAAYAIEYMGRLNDLEKWIYPKGRPNNIHRLNINKQYYICNDSMCM</sequence>
<evidence type="ECO:0000256" key="1">
    <source>
        <dbReference type="ARBA" id="ARBA00001947"/>
    </source>
</evidence>
<dbReference type="GO" id="GO:0006508">
    <property type="term" value="P:proteolysis"/>
    <property type="evidence" value="ECO:0007669"/>
    <property type="project" value="InterPro"/>
</dbReference>
<dbReference type="Gene3D" id="3.40.630.10">
    <property type="entry name" value="Zn peptidases"/>
    <property type="match status" value="1"/>
</dbReference>
<name>A0A813UVI6_9BILA</name>
<evidence type="ECO:0000313" key="8">
    <source>
        <dbReference type="Proteomes" id="UP000663845"/>
    </source>
</evidence>
<keyword evidence="3" id="KW-0812">Transmembrane</keyword>
<evidence type="ECO:0000259" key="5">
    <source>
        <dbReference type="Pfam" id="PF04389"/>
    </source>
</evidence>
<keyword evidence="3" id="KW-0472">Membrane</keyword>
<feature type="transmembrane region" description="Helical" evidence="3">
    <location>
        <begin position="24"/>
        <end position="50"/>
    </location>
</feature>
<comment type="caution">
    <text evidence="6">The sequence shown here is derived from an EMBL/GenBank/DDBJ whole genome shotgun (WGS) entry which is preliminary data.</text>
</comment>
<gene>
    <name evidence="6" type="ORF">JYZ213_LOCUS6724</name>
    <name evidence="7" type="ORF">OXD698_LOCUS29292</name>
</gene>
<dbReference type="Proteomes" id="UP000663845">
    <property type="component" value="Unassembled WGS sequence"/>
</dbReference>
<evidence type="ECO:0000313" key="7">
    <source>
        <dbReference type="EMBL" id="CAF3997006.1"/>
    </source>
</evidence>
<comment type="similarity">
    <text evidence="2">Belongs to the peptidase M28 family. M28B subfamily.</text>
</comment>
<dbReference type="InterPro" id="IPR003137">
    <property type="entry name" value="PA_domain"/>
</dbReference>
<comment type="cofactor">
    <cofactor evidence="1">
        <name>Zn(2+)</name>
        <dbReference type="ChEBI" id="CHEBI:29105"/>
    </cofactor>
</comment>